<dbReference type="AlphaFoldDB" id="A0A6P8Y3Z7"/>
<feature type="chain" id="PRO_5027807486" evidence="6">
    <location>
        <begin position="23"/>
        <end position="212"/>
    </location>
</feature>
<keyword evidence="4 5" id="KW-0472">Membrane</keyword>
<dbReference type="CTD" id="375057"/>
<dbReference type="GeneID" id="117641204"/>
<comment type="subcellular location">
    <subcellularLocation>
        <location evidence="1">Membrane</location>
        <topology evidence="1">Multi-pass membrane protein</topology>
    </subcellularLocation>
</comment>
<dbReference type="GO" id="GO:0016020">
    <property type="term" value="C:membrane"/>
    <property type="evidence" value="ECO:0007669"/>
    <property type="project" value="UniProtKB-SubCell"/>
</dbReference>
<sequence length="212" mass="22311">MRCGGLARAACSALLCLNTACCLRSACRRPGGCCARCCPLPTAPEAAGAGERRRSQARSLARGKSMTASSKELSKLDAALVEHNGVMRGAIPVLPLPLAWICMVCNVFVPGLGTLSMGLFCLCVGKPRFSSSDTAKARVGAFCLDTLVAASQLFTVLFCLVGWGWSIWWGLIALRLAKKYKRIQLAERAAATRPAAIAVPAGAPVIAPDFIN</sequence>
<dbReference type="GO" id="GO:0071683">
    <property type="term" value="C:sensory dendrite"/>
    <property type="evidence" value="ECO:0007669"/>
    <property type="project" value="TreeGrafter"/>
</dbReference>
<evidence type="ECO:0000313" key="8">
    <source>
        <dbReference type="RefSeq" id="XP_034234243.1"/>
    </source>
</evidence>
<dbReference type="PANTHER" id="PTHR21676">
    <property type="entry name" value="PROTEIN STUM"/>
    <property type="match status" value="1"/>
</dbReference>
<keyword evidence="3 5" id="KW-1133">Transmembrane helix</keyword>
<proteinExistence type="predicted"/>
<evidence type="ECO:0000313" key="7">
    <source>
        <dbReference type="Proteomes" id="UP000515158"/>
    </source>
</evidence>
<keyword evidence="7" id="KW-1185">Reference proteome</keyword>
<dbReference type="GO" id="GO:0019230">
    <property type="term" value="P:proprioception"/>
    <property type="evidence" value="ECO:0007669"/>
    <property type="project" value="TreeGrafter"/>
</dbReference>
<evidence type="ECO:0000256" key="6">
    <source>
        <dbReference type="SAM" id="SignalP"/>
    </source>
</evidence>
<evidence type="ECO:0000256" key="3">
    <source>
        <dbReference type="ARBA" id="ARBA00022989"/>
    </source>
</evidence>
<dbReference type="InParanoid" id="A0A6P8Y3Z7"/>
<accession>A0A6P8Y3Z7</accession>
<evidence type="ECO:0000256" key="1">
    <source>
        <dbReference type="ARBA" id="ARBA00004141"/>
    </source>
</evidence>
<feature type="transmembrane region" description="Helical" evidence="5">
    <location>
        <begin position="153"/>
        <end position="174"/>
    </location>
</feature>
<protein>
    <submittedName>
        <fullName evidence="8">Protein stum</fullName>
    </submittedName>
</protein>
<dbReference type="KEGG" id="tpal:117641204"/>
<dbReference type="GO" id="GO:0042330">
    <property type="term" value="P:taxis"/>
    <property type="evidence" value="ECO:0007669"/>
    <property type="project" value="TreeGrafter"/>
</dbReference>
<dbReference type="PANTHER" id="PTHR21676:SF6">
    <property type="entry name" value="PROTEIN STUM"/>
    <property type="match status" value="1"/>
</dbReference>
<gene>
    <name evidence="8" type="primary">LOC117641204</name>
</gene>
<evidence type="ECO:0000256" key="5">
    <source>
        <dbReference type="SAM" id="Phobius"/>
    </source>
</evidence>
<dbReference type="RefSeq" id="XP_034234243.1">
    <property type="nucleotide sequence ID" value="XM_034378352.1"/>
</dbReference>
<name>A0A6P8Y3Z7_THRPL</name>
<reference evidence="8" key="1">
    <citation type="submission" date="2025-08" db="UniProtKB">
        <authorList>
            <consortium name="RefSeq"/>
        </authorList>
    </citation>
    <scope>IDENTIFICATION</scope>
    <source>
        <tissue evidence="8">Total insect</tissue>
    </source>
</reference>
<keyword evidence="6" id="KW-0732">Signal</keyword>
<dbReference type="Proteomes" id="UP000515158">
    <property type="component" value="Unplaced"/>
</dbReference>
<organism evidence="8">
    <name type="scientific">Thrips palmi</name>
    <name type="common">Melon thrips</name>
    <dbReference type="NCBI Taxonomy" id="161013"/>
    <lineage>
        <taxon>Eukaryota</taxon>
        <taxon>Metazoa</taxon>
        <taxon>Ecdysozoa</taxon>
        <taxon>Arthropoda</taxon>
        <taxon>Hexapoda</taxon>
        <taxon>Insecta</taxon>
        <taxon>Pterygota</taxon>
        <taxon>Neoptera</taxon>
        <taxon>Paraneoptera</taxon>
        <taxon>Thysanoptera</taxon>
        <taxon>Terebrantia</taxon>
        <taxon>Thripoidea</taxon>
        <taxon>Thripidae</taxon>
        <taxon>Thrips</taxon>
    </lineage>
</organism>
<dbReference type="OrthoDB" id="361532at2759"/>
<feature type="signal peptide" evidence="6">
    <location>
        <begin position="1"/>
        <end position="22"/>
    </location>
</feature>
<dbReference type="Pfam" id="PF15795">
    <property type="entry name" value="Spec3"/>
    <property type="match status" value="1"/>
</dbReference>
<evidence type="ECO:0000256" key="4">
    <source>
        <dbReference type="ARBA" id="ARBA00023136"/>
    </source>
</evidence>
<keyword evidence="2 5" id="KW-0812">Transmembrane</keyword>
<evidence type="ECO:0000256" key="2">
    <source>
        <dbReference type="ARBA" id="ARBA00022692"/>
    </source>
</evidence>
<dbReference type="InterPro" id="IPR026673">
    <property type="entry name" value="SPEC3/Stum"/>
</dbReference>
<dbReference type="GO" id="GO:0050954">
    <property type="term" value="P:sensory perception of mechanical stimulus"/>
    <property type="evidence" value="ECO:0007669"/>
    <property type="project" value="TreeGrafter"/>
</dbReference>